<protein>
    <submittedName>
        <fullName evidence="3">VanZ like protein</fullName>
    </submittedName>
</protein>
<keyword evidence="1" id="KW-1133">Transmembrane helix</keyword>
<organism evidence="3 4">
    <name type="scientific">Aquimarina brevivitae</name>
    <dbReference type="NCBI Taxonomy" id="323412"/>
    <lineage>
        <taxon>Bacteria</taxon>
        <taxon>Pseudomonadati</taxon>
        <taxon>Bacteroidota</taxon>
        <taxon>Flavobacteriia</taxon>
        <taxon>Flavobacteriales</taxon>
        <taxon>Flavobacteriaceae</taxon>
        <taxon>Aquimarina</taxon>
    </lineage>
</organism>
<feature type="transmembrane region" description="Helical" evidence="1">
    <location>
        <begin position="77"/>
        <end position="99"/>
    </location>
</feature>
<evidence type="ECO:0000313" key="4">
    <source>
        <dbReference type="Proteomes" id="UP000292262"/>
    </source>
</evidence>
<evidence type="ECO:0000256" key="1">
    <source>
        <dbReference type="SAM" id="Phobius"/>
    </source>
</evidence>
<feature type="transmembrane region" description="Helical" evidence="1">
    <location>
        <begin position="111"/>
        <end position="131"/>
    </location>
</feature>
<feature type="domain" description="VanZ-like" evidence="2">
    <location>
        <begin position="39"/>
        <end position="126"/>
    </location>
</feature>
<comment type="caution">
    <text evidence="3">The sequence shown here is derived from an EMBL/GenBank/DDBJ whole genome shotgun (WGS) entry which is preliminary data.</text>
</comment>
<dbReference type="EMBL" id="SGXE01000001">
    <property type="protein sequence ID" value="RZS98860.1"/>
    <property type="molecule type" value="Genomic_DNA"/>
</dbReference>
<dbReference type="PANTHER" id="PTHR28008:SF1">
    <property type="entry name" value="DOMAIN PROTEIN, PUTATIVE (AFU_ORTHOLOGUE AFUA_3G10980)-RELATED"/>
    <property type="match status" value="1"/>
</dbReference>
<keyword evidence="4" id="KW-1185">Reference proteome</keyword>
<dbReference type="PANTHER" id="PTHR28008">
    <property type="entry name" value="DOMAIN PROTEIN, PUTATIVE (AFU_ORTHOLOGUE AFUA_3G10980)-RELATED"/>
    <property type="match status" value="1"/>
</dbReference>
<gene>
    <name evidence="3" type="ORF">EV197_0060</name>
</gene>
<dbReference type="OrthoDB" id="5472246at2"/>
<keyword evidence="1" id="KW-0472">Membrane</keyword>
<evidence type="ECO:0000313" key="3">
    <source>
        <dbReference type="EMBL" id="RZS98860.1"/>
    </source>
</evidence>
<name>A0A4Q7PGI3_9FLAO</name>
<dbReference type="Pfam" id="PF04892">
    <property type="entry name" value="VanZ"/>
    <property type="match status" value="1"/>
</dbReference>
<dbReference type="RefSeq" id="WP_130284738.1">
    <property type="nucleotide sequence ID" value="NZ_SGXE01000001.1"/>
</dbReference>
<proteinExistence type="predicted"/>
<dbReference type="InterPro" id="IPR006976">
    <property type="entry name" value="VanZ-like"/>
</dbReference>
<sequence>MRIKSLLGHSIIWLAVASSFTILLTAASLYKFILSPFDVDLDNGDKVLHFVAYAILALVWFFCAFFSTKIKYTYTKILALVAIFCAFYGVLMEVAQGFLTTYRTMDYKDALANTSGIVFVVIILIISKQSVLKWKNSKR</sequence>
<dbReference type="NCBIfam" id="NF037970">
    <property type="entry name" value="vanZ_1"/>
    <property type="match status" value="1"/>
</dbReference>
<dbReference type="AlphaFoldDB" id="A0A4Q7PGI3"/>
<dbReference type="Proteomes" id="UP000292262">
    <property type="component" value="Unassembled WGS sequence"/>
</dbReference>
<reference evidence="3 4" key="1">
    <citation type="submission" date="2019-02" db="EMBL/GenBank/DDBJ databases">
        <title>Genomic Encyclopedia of Type Strains, Phase IV (KMG-IV): sequencing the most valuable type-strain genomes for metagenomic binning, comparative biology and taxonomic classification.</title>
        <authorList>
            <person name="Goeker M."/>
        </authorList>
    </citation>
    <scope>NUCLEOTIDE SEQUENCE [LARGE SCALE GENOMIC DNA]</scope>
    <source>
        <strain evidence="3 4">DSM 17196</strain>
    </source>
</reference>
<accession>A0A4Q7PGI3</accession>
<feature type="transmembrane region" description="Helical" evidence="1">
    <location>
        <begin position="50"/>
        <end position="70"/>
    </location>
</feature>
<feature type="transmembrane region" description="Helical" evidence="1">
    <location>
        <begin position="12"/>
        <end position="30"/>
    </location>
</feature>
<evidence type="ECO:0000259" key="2">
    <source>
        <dbReference type="Pfam" id="PF04892"/>
    </source>
</evidence>
<keyword evidence="1" id="KW-0812">Transmembrane</keyword>